<dbReference type="SUPFAM" id="SSF51045">
    <property type="entry name" value="WW domain"/>
    <property type="match status" value="2"/>
</dbReference>
<dbReference type="GO" id="GO:0006397">
    <property type="term" value="P:mRNA processing"/>
    <property type="evidence" value="ECO:0007669"/>
    <property type="project" value="UniProtKB-KW"/>
</dbReference>
<dbReference type="SUPFAM" id="SSF56784">
    <property type="entry name" value="HAD-like"/>
    <property type="match status" value="1"/>
</dbReference>
<evidence type="ECO:0000259" key="20">
    <source>
        <dbReference type="PROSITE" id="PS51676"/>
    </source>
</evidence>
<evidence type="ECO:0000256" key="15">
    <source>
        <dbReference type="ARBA" id="ARBA00023295"/>
    </source>
</evidence>
<feature type="region of interest" description="Disordered" evidence="18">
    <location>
        <begin position="862"/>
        <end position="989"/>
    </location>
</feature>
<comment type="catalytic activity">
    <reaction evidence="1">
        <text>Hydrolysis of terminal, non-reducing beta-D-mannose residues in beta-D-mannosides.</text>
        <dbReference type="EC" id="3.2.1.25"/>
    </reaction>
</comment>
<dbReference type="PANTHER" id="PTHR43730">
    <property type="entry name" value="BETA-MANNOSIDASE"/>
    <property type="match status" value="1"/>
</dbReference>
<dbReference type="InterPro" id="IPR036156">
    <property type="entry name" value="Beta-gal/glucu_dom_sf"/>
</dbReference>
<evidence type="ECO:0000256" key="6">
    <source>
        <dbReference type="ARBA" id="ARBA00012754"/>
    </source>
</evidence>
<dbReference type="Pfam" id="PF01846">
    <property type="entry name" value="FF"/>
    <property type="match status" value="3"/>
</dbReference>
<dbReference type="CDD" id="cd00201">
    <property type="entry name" value="WW"/>
    <property type="match status" value="2"/>
</dbReference>
<reference evidence="21" key="1">
    <citation type="submission" date="2021-02" db="EMBL/GenBank/DDBJ databases">
        <authorList>
            <person name="Nowell W R."/>
        </authorList>
    </citation>
    <scope>NUCLEOTIDE SEQUENCE</scope>
</reference>
<dbReference type="InterPro" id="IPR013783">
    <property type="entry name" value="Ig-like_fold"/>
</dbReference>
<dbReference type="FunFam" id="1.10.10.440:FF:000013">
    <property type="entry name" value="pre-mRNA-processing protein 40A isoform X1"/>
    <property type="match status" value="1"/>
</dbReference>
<evidence type="ECO:0000256" key="5">
    <source>
        <dbReference type="ARBA" id="ARBA00007401"/>
    </source>
</evidence>
<proteinExistence type="inferred from homology"/>
<sequence>MSIKKQSTIVFCDFDGTITACETFVGVLKQFAPSLSNELIPKILSKEITIRQGVRQILESIPSSIYPNDFLNFIQDKPIRSSLSSLIDYLDSQQIPFIVISGGIRCLVEAILKRENLLERCSKIYAIDIDNSNDKLKILSDWESGDELIAKVDVIKHECQNNEKVIFIGDSITDLNASKHADLVFARDRLCDYLKEENIEFIEWKDFEDIKKIMQHGPPGWPGGQYPPNTMMPPPFGMMPPMMPPNGPGGMNGGMKGDDGYGSPASHEKKTLWTEHKAPDGRTYFYNSISKESRWDKPDELKTPAELMLSQCAWREYKAENGRVYFHNVDTKESRWTKPKELEDIEKMISHNPNDSSNTTASPATPHTPNIPPPMIPPFGMMPPMIPPFASFPPPSMMAAMQPMTASPLANDTDLPSNENSRDDSDDANSDRVGNNSPAINNEPQVKIEYASKKEAMDAFKELLREKNVPSNSTWEQALKLIGNDARYAAIKHINEKKQTFNAYKVARVKEEKEAERLKLKQIKDEFEAYLQNCEHMNSTIKYRKAEQLFSHLQVWSAVPERERRELYEDVEEAKALKKRNVKALKDILSNMSKVTYRTTWQEAQRLLLDNVDFVNDTELQNMDKEDALIVFEEYIRELERIHEDSIETQRKYIRRTNRKNREAFLYFLDELHEQGKLHSMSLWVELFGIISNDERFSKMLGQPGSTPLDLFKLYVEDLKARFHDEKKVVKEILKDKGYTIDIDSTFEKFAEIISTDKRAAALDAGNIKLTFNSLMDRAETKEKERLKEEARKQKRLESNFKLLLKTKLDSLTDQSKWEDVKGSIENDNDYLALSSDSDRLRLFEDYRRQVVADAQAAAAAAAAAAASHHSHHHHKKARKEKKKRKHEKSNSSNTVAVSDSDGEEKKKSSSSATATATATTTTPTTPPPAPPTTSQPVLVDAPESDEGETKDSDGGTPSTTAPPIPVTESTTKSKAKKSIYTRPQIPDNKVGCGKCGYVGHLTYQCRNFLQANPTKAVVLDVSSTSSPSSDDDTDTPLQQLAREEINREKQKKEPKTSAKSEKQEKPKRKRHRSPSTNSSSESESESKSSKRKRHHKHRHHSHSSCTVFFVIVFLLFSLSHSIRIPLTGDNWFITDNRSYFAQGQIPGTIHTILLAANQITEPYWDFNDINQRSLVYSSWIFTKNFSLTADFLTSTQFILHFDQIDTVANITLNECFLGQTNSMFIPYTFNVIRSCLQFNNQLRIDFQSPILYALNQAKAYNDSVPPDCTPDVQHGECHVQFIRKEPCSFSWDWGPAFAPIGIPGDLFLEGTNHTDMFIQLESINVASYQSSVNKWQVDVLLSSNNDLFDCQFKFILENTSFIYETSIRFDHNLSISLLIPDQDIQLWWPNGYGEQRLYKLSIYNQEQFIGSRTIGFRTVELIQHDYGSTINGTSFYFLINYQPIFIKGSNWIPADAFQERVTDEQLERLLRSAQLANMNMLRIWGGGIYERNSFYEIADRLGIMLWHDFMFACSLYPIDDLFLKNVHDEVIYQVKRLQSHASIVLWAGNNENEAAVAQNWYDVSEEQMPKVKDDYRKLYVDIIMNSVKEVDKGNNRPFVTSSPSNGLETIKENYIAKDPGDPLYGDVHFYGYQNDSWDPTTYPITRFLSETGIQSLPSLDTWYQATNDTSNLNMNSSFVLHREHSQNQITAMIYHIQSNLPIPITDDSLKNFTHWIYLSQINQAMTLKSISDVCRVHSSVNMINPNTSQGHTMGLMYWQINDIWQAPTWSSIEYSLKWKMAHYYVKHMYEPVYPIVMLTPYLANLTDENARISLYVINDLLNETHGQLMCSIHTLNKFSVQSSIAYDVALDLTSMQHVADLSYTSLMKRTSCSNDNHCILHCSFDYNHDHYIDQTLFLTQPKNYQLYQPNLHIENIQQITSTDIVIRITATRPALFVWLDISANRSGYFSKNGFHMFEPIITVTFHSWVPITDFDRANFDLRISSLFDVTQP</sequence>
<dbReference type="PROSITE" id="PS51676">
    <property type="entry name" value="FF"/>
    <property type="match status" value="5"/>
</dbReference>
<dbReference type="Gene3D" id="3.20.20.80">
    <property type="entry name" value="Glycosidases"/>
    <property type="match status" value="1"/>
</dbReference>
<feature type="domain" description="FF" evidence="20">
    <location>
        <begin position="656"/>
        <end position="718"/>
    </location>
</feature>
<dbReference type="EC" id="3.2.1.25" evidence="6"/>
<dbReference type="Gene3D" id="2.60.40.10">
    <property type="entry name" value="Immunoglobulins"/>
    <property type="match status" value="2"/>
</dbReference>
<protein>
    <recommendedName>
        <fullName evidence="6">beta-mannosidase</fullName>
        <ecNumber evidence="6">3.2.1.25</ecNumber>
    </recommendedName>
    <alternativeName>
        <fullName evidence="16">Mannanase</fullName>
    </alternativeName>
</protein>
<feature type="domain" description="FF" evidence="20">
    <location>
        <begin position="453"/>
        <end position="507"/>
    </location>
</feature>
<dbReference type="GO" id="GO:0008380">
    <property type="term" value="P:RNA splicing"/>
    <property type="evidence" value="ECO:0007669"/>
    <property type="project" value="UniProtKB-KW"/>
</dbReference>
<evidence type="ECO:0000256" key="3">
    <source>
        <dbReference type="ARBA" id="ARBA00004371"/>
    </source>
</evidence>
<keyword evidence="14" id="KW-0539">Nucleus</keyword>
<dbReference type="Pfam" id="PF17786">
    <property type="entry name" value="Mannosidase_ig"/>
    <property type="match status" value="1"/>
</dbReference>
<dbReference type="FunFam" id="2.60.120.260:FF:000060">
    <property type="entry name" value="Probable beta-mannosidase"/>
    <property type="match status" value="1"/>
</dbReference>
<dbReference type="InterPro" id="IPR001202">
    <property type="entry name" value="WW_dom"/>
</dbReference>
<feature type="region of interest" description="Disordered" evidence="18">
    <location>
        <begin position="350"/>
        <end position="376"/>
    </location>
</feature>
<evidence type="ECO:0000256" key="14">
    <source>
        <dbReference type="ARBA" id="ARBA00023242"/>
    </source>
</evidence>
<dbReference type="PROSITE" id="PS01159">
    <property type="entry name" value="WW_DOMAIN_1"/>
    <property type="match status" value="2"/>
</dbReference>
<dbReference type="Gene3D" id="2.60.120.260">
    <property type="entry name" value="Galactose-binding domain-like"/>
    <property type="match status" value="1"/>
</dbReference>
<keyword evidence="9" id="KW-0677">Repeat</keyword>
<keyword evidence="15" id="KW-0326">Glycosidase</keyword>
<evidence type="ECO:0000256" key="16">
    <source>
        <dbReference type="ARBA" id="ARBA00033445"/>
    </source>
</evidence>
<dbReference type="Pfam" id="PF25432">
    <property type="entry name" value="FF_PRPF40A"/>
    <property type="match status" value="1"/>
</dbReference>
<dbReference type="GO" id="GO:0005764">
    <property type="term" value="C:lysosome"/>
    <property type="evidence" value="ECO:0007669"/>
    <property type="project" value="UniProtKB-SubCell"/>
</dbReference>
<dbReference type="Proteomes" id="UP000663881">
    <property type="component" value="Unassembled WGS sequence"/>
</dbReference>
<feature type="coiled-coil region" evidence="17">
    <location>
        <begin position="506"/>
        <end position="540"/>
    </location>
</feature>
<dbReference type="InterPro" id="IPR023214">
    <property type="entry name" value="HAD_sf"/>
</dbReference>
<dbReference type="FunFam" id="1.10.10.440:FF:000002">
    <property type="entry name" value="pre-mRNA-processing factor 40 homolog A isoform X1"/>
    <property type="match status" value="1"/>
</dbReference>
<keyword evidence="12" id="KW-0508">mRNA splicing</keyword>
<dbReference type="Gene3D" id="1.10.10.440">
    <property type="entry name" value="FF domain"/>
    <property type="match status" value="5"/>
</dbReference>
<dbReference type="PROSITE" id="PS50020">
    <property type="entry name" value="WW_DOMAIN_2"/>
    <property type="match status" value="2"/>
</dbReference>
<evidence type="ECO:0000256" key="8">
    <source>
        <dbReference type="ARBA" id="ARBA00022729"/>
    </source>
</evidence>
<feature type="compositionally biased region" description="Pro residues" evidence="18">
    <location>
        <begin position="925"/>
        <end position="934"/>
    </location>
</feature>
<dbReference type="SMART" id="SM00456">
    <property type="entry name" value="WW"/>
    <property type="match status" value="2"/>
</dbReference>
<dbReference type="InterPro" id="IPR041625">
    <property type="entry name" value="Beta-mannosidase_Ig"/>
</dbReference>
<dbReference type="Pfam" id="PF12710">
    <property type="entry name" value="HAD"/>
    <property type="match status" value="1"/>
</dbReference>
<dbReference type="FunFam" id="1.10.10.440:FF:000003">
    <property type="entry name" value="Pre-mRNA processing factor 40 homolog A"/>
    <property type="match status" value="1"/>
</dbReference>
<comment type="pathway">
    <text evidence="4">Glycan metabolism; N-glycan degradation.</text>
</comment>
<dbReference type="Pfam" id="PF17753">
    <property type="entry name" value="Ig_mannosidase"/>
    <property type="match status" value="1"/>
</dbReference>
<dbReference type="GO" id="GO:0004567">
    <property type="term" value="F:beta-mannosidase activity"/>
    <property type="evidence" value="ECO:0007669"/>
    <property type="project" value="UniProtKB-EC"/>
</dbReference>
<feature type="compositionally biased region" description="Polar residues" evidence="18">
    <location>
        <begin position="351"/>
        <end position="368"/>
    </location>
</feature>
<gene>
    <name evidence="21" type="ORF">OKA104_LOCUS593</name>
</gene>
<dbReference type="InterPro" id="IPR017853">
    <property type="entry name" value="GH"/>
</dbReference>
<dbReference type="InterPro" id="IPR050887">
    <property type="entry name" value="Beta-mannosidase_GH2"/>
</dbReference>
<keyword evidence="13" id="KW-0458">Lysosome</keyword>
<dbReference type="GO" id="GO:0006516">
    <property type="term" value="P:glycoprotein catabolic process"/>
    <property type="evidence" value="ECO:0007669"/>
    <property type="project" value="TreeGrafter"/>
</dbReference>
<accession>A0A818G4H2</accession>
<dbReference type="Gene3D" id="3.40.50.1000">
    <property type="entry name" value="HAD superfamily/HAD-like"/>
    <property type="match status" value="1"/>
</dbReference>
<keyword evidence="8" id="KW-0732">Signal</keyword>
<feature type="compositionally biased region" description="Low complexity" evidence="18">
    <location>
        <begin position="910"/>
        <end position="924"/>
    </location>
</feature>
<dbReference type="InterPro" id="IPR054593">
    <property type="entry name" value="Beta-mannosidase-like_N2"/>
</dbReference>
<dbReference type="Pfam" id="PF00397">
    <property type="entry name" value="WW"/>
    <property type="match status" value="2"/>
</dbReference>
<dbReference type="SUPFAM" id="SSF49303">
    <property type="entry name" value="beta-Galactosidase/glucuronidase domain"/>
    <property type="match status" value="1"/>
</dbReference>
<evidence type="ECO:0000256" key="10">
    <source>
        <dbReference type="ARBA" id="ARBA00022801"/>
    </source>
</evidence>
<dbReference type="InterPro" id="IPR036412">
    <property type="entry name" value="HAD-like_sf"/>
</dbReference>
<keyword evidence="10" id="KW-0378">Hydrolase</keyword>
<dbReference type="InterPro" id="IPR002713">
    <property type="entry name" value="FF_domain"/>
</dbReference>
<evidence type="ECO:0000256" key="7">
    <source>
        <dbReference type="ARBA" id="ARBA00022664"/>
    </source>
</evidence>
<dbReference type="Gene3D" id="3.90.1470.20">
    <property type="match status" value="1"/>
</dbReference>
<dbReference type="InterPro" id="IPR036517">
    <property type="entry name" value="FF_domain_sf"/>
</dbReference>
<feature type="domain" description="WW" evidence="19">
    <location>
        <begin position="314"/>
        <end position="341"/>
    </location>
</feature>
<feature type="compositionally biased region" description="Basic residues" evidence="18">
    <location>
        <begin position="1090"/>
        <end position="1100"/>
    </location>
</feature>
<feature type="region of interest" description="Disordered" evidence="18">
    <location>
        <begin position="1045"/>
        <end position="1100"/>
    </location>
</feature>
<feature type="domain" description="FF" evidence="20">
    <location>
        <begin position="794"/>
        <end position="850"/>
    </location>
</feature>
<keyword evidence="11" id="KW-0325">Glycoprotein</keyword>
<dbReference type="NCBIfam" id="TIGR01488">
    <property type="entry name" value="HAD-SF-IB"/>
    <property type="match status" value="1"/>
</dbReference>
<feature type="domain" description="FF" evidence="20">
    <location>
        <begin position="578"/>
        <end position="638"/>
    </location>
</feature>
<dbReference type="SUPFAM" id="SSF51445">
    <property type="entry name" value="(Trans)glycosidases"/>
    <property type="match status" value="1"/>
</dbReference>
<dbReference type="Pfam" id="PF22666">
    <property type="entry name" value="Glyco_hydro_2_N2"/>
    <property type="match status" value="1"/>
</dbReference>
<feature type="domain" description="WW" evidence="19">
    <location>
        <begin position="273"/>
        <end position="300"/>
    </location>
</feature>
<dbReference type="FunFam" id="3.20.20.80:FF:000050">
    <property type="entry name" value="Beta-mannosidase B"/>
    <property type="match status" value="1"/>
</dbReference>
<keyword evidence="7" id="KW-0507">mRNA processing</keyword>
<dbReference type="EMBL" id="CAJOAY010000012">
    <property type="protein sequence ID" value="CAF3485706.1"/>
    <property type="molecule type" value="Genomic_DNA"/>
</dbReference>
<dbReference type="GO" id="GO:0005634">
    <property type="term" value="C:nucleus"/>
    <property type="evidence" value="ECO:0007669"/>
    <property type="project" value="UniProtKB-SubCell"/>
</dbReference>
<evidence type="ECO:0000256" key="18">
    <source>
        <dbReference type="SAM" id="MobiDB-lite"/>
    </source>
</evidence>
<evidence type="ECO:0000256" key="9">
    <source>
        <dbReference type="ARBA" id="ARBA00022737"/>
    </source>
</evidence>
<dbReference type="InterPro" id="IPR036020">
    <property type="entry name" value="WW_dom_sf"/>
</dbReference>
<evidence type="ECO:0000256" key="13">
    <source>
        <dbReference type="ARBA" id="ARBA00023228"/>
    </source>
</evidence>
<feature type="compositionally biased region" description="Basic and acidic residues" evidence="18">
    <location>
        <begin position="1045"/>
        <end position="1065"/>
    </location>
</feature>
<evidence type="ECO:0000256" key="2">
    <source>
        <dbReference type="ARBA" id="ARBA00004123"/>
    </source>
</evidence>
<dbReference type="Gene3D" id="2.20.70.10">
    <property type="match status" value="2"/>
</dbReference>
<name>A0A818G4H2_9BILA</name>
<evidence type="ECO:0000259" key="19">
    <source>
        <dbReference type="PROSITE" id="PS50020"/>
    </source>
</evidence>
<comment type="subcellular location">
    <subcellularLocation>
        <location evidence="3">Lysosome</location>
    </subcellularLocation>
    <subcellularLocation>
        <location evidence="2">Nucleus</location>
    </subcellularLocation>
</comment>
<comment type="caution">
    <text evidence="21">The sequence shown here is derived from an EMBL/GenBank/DDBJ whole genome shotgun (WGS) entry which is preliminary data.</text>
</comment>
<dbReference type="SUPFAM" id="SSF49785">
    <property type="entry name" value="Galactose-binding domain-like"/>
    <property type="match status" value="1"/>
</dbReference>
<dbReference type="SMART" id="SM00441">
    <property type="entry name" value="FF"/>
    <property type="match status" value="4"/>
</dbReference>
<feature type="compositionally biased region" description="Polar residues" evidence="18">
    <location>
        <begin position="432"/>
        <end position="444"/>
    </location>
</feature>
<feature type="domain" description="FF" evidence="20">
    <location>
        <begin position="519"/>
        <end position="574"/>
    </location>
</feature>
<evidence type="ECO:0000256" key="17">
    <source>
        <dbReference type="SAM" id="Coils"/>
    </source>
</evidence>
<organism evidence="21 22">
    <name type="scientific">Adineta steineri</name>
    <dbReference type="NCBI Taxonomy" id="433720"/>
    <lineage>
        <taxon>Eukaryota</taxon>
        <taxon>Metazoa</taxon>
        <taxon>Spiralia</taxon>
        <taxon>Gnathifera</taxon>
        <taxon>Rotifera</taxon>
        <taxon>Eurotatoria</taxon>
        <taxon>Bdelloidea</taxon>
        <taxon>Adinetida</taxon>
        <taxon>Adinetidae</taxon>
        <taxon>Adineta</taxon>
    </lineage>
</organism>
<feature type="compositionally biased region" description="Basic residues" evidence="18">
    <location>
        <begin position="869"/>
        <end position="888"/>
    </location>
</feature>
<comment type="similarity">
    <text evidence="5">Belongs to the glycosyl hydrolase 2 family.</text>
</comment>
<evidence type="ECO:0000313" key="22">
    <source>
        <dbReference type="Proteomes" id="UP000663881"/>
    </source>
</evidence>
<evidence type="ECO:0000256" key="4">
    <source>
        <dbReference type="ARBA" id="ARBA00004740"/>
    </source>
</evidence>
<evidence type="ECO:0000256" key="12">
    <source>
        <dbReference type="ARBA" id="ARBA00023187"/>
    </source>
</evidence>
<evidence type="ECO:0000256" key="1">
    <source>
        <dbReference type="ARBA" id="ARBA00000829"/>
    </source>
</evidence>
<dbReference type="PANTHER" id="PTHR43730:SF1">
    <property type="entry name" value="BETA-MANNOSIDASE"/>
    <property type="match status" value="1"/>
</dbReference>
<dbReference type="SUPFAM" id="SSF81698">
    <property type="entry name" value="FF domain"/>
    <property type="match status" value="5"/>
</dbReference>
<evidence type="ECO:0000256" key="11">
    <source>
        <dbReference type="ARBA" id="ARBA00023180"/>
    </source>
</evidence>
<dbReference type="InterPro" id="IPR008979">
    <property type="entry name" value="Galactose-bd-like_sf"/>
</dbReference>
<dbReference type="InterPro" id="IPR041447">
    <property type="entry name" value="Mannosidase_ig"/>
</dbReference>
<keyword evidence="17" id="KW-0175">Coiled coil</keyword>
<feature type="region of interest" description="Disordered" evidence="18">
    <location>
        <begin position="407"/>
        <end position="445"/>
    </location>
</feature>
<evidence type="ECO:0000313" key="21">
    <source>
        <dbReference type="EMBL" id="CAF3485706.1"/>
    </source>
</evidence>